<dbReference type="RefSeq" id="WP_241236959.1">
    <property type="nucleotide sequence ID" value="NZ_CP033325.1"/>
</dbReference>
<keyword evidence="5" id="KW-1185">Reference proteome</keyword>
<dbReference type="Pfam" id="PF01497">
    <property type="entry name" value="Peripla_BP_2"/>
    <property type="match status" value="1"/>
</dbReference>
<evidence type="ECO:0000259" key="3">
    <source>
        <dbReference type="PROSITE" id="PS50983"/>
    </source>
</evidence>
<dbReference type="PROSITE" id="PS50983">
    <property type="entry name" value="FE_B12_PBP"/>
    <property type="match status" value="1"/>
</dbReference>
<dbReference type="EMBL" id="JBHSGF010000004">
    <property type="protein sequence ID" value="MFC4555098.1"/>
    <property type="molecule type" value="Genomic_DNA"/>
</dbReference>
<comment type="similarity">
    <text evidence="1">Belongs to the bacterial solute-binding protein 8 family.</text>
</comment>
<reference evidence="5" key="1">
    <citation type="journal article" date="2019" name="Int. J. Syst. Evol. Microbiol.">
        <title>The Global Catalogue of Microorganisms (GCM) 10K type strain sequencing project: providing services to taxonomists for standard genome sequencing and annotation.</title>
        <authorList>
            <consortium name="The Broad Institute Genomics Platform"/>
            <consortium name="The Broad Institute Genome Sequencing Center for Infectious Disease"/>
            <person name="Wu L."/>
            <person name="Ma J."/>
        </authorList>
    </citation>
    <scope>NUCLEOTIDE SEQUENCE [LARGE SCALE GENOMIC DNA]</scope>
    <source>
        <strain evidence="5">JCM 3369</strain>
    </source>
</reference>
<protein>
    <submittedName>
        <fullName evidence="4">ABC transporter substrate-binding protein</fullName>
    </submittedName>
</protein>
<feature type="signal peptide" evidence="2">
    <location>
        <begin position="1"/>
        <end position="20"/>
    </location>
</feature>
<organism evidence="4 5">
    <name type="scientific">Georgenia faecalis</name>
    <dbReference type="NCBI Taxonomy" id="2483799"/>
    <lineage>
        <taxon>Bacteria</taxon>
        <taxon>Bacillati</taxon>
        <taxon>Actinomycetota</taxon>
        <taxon>Actinomycetes</taxon>
        <taxon>Micrococcales</taxon>
        <taxon>Bogoriellaceae</taxon>
        <taxon>Georgenia</taxon>
    </lineage>
</organism>
<evidence type="ECO:0000256" key="1">
    <source>
        <dbReference type="ARBA" id="ARBA00008814"/>
    </source>
</evidence>
<evidence type="ECO:0000313" key="5">
    <source>
        <dbReference type="Proteomes" id="UP001595955"/>
    </source>
</evidence>
<name>A0ABV9DA91_9MICO</name>
<evidence type="ECO:0000256" key="2">
    <source>
        <dbReference type="SAM" id="SignalP"/>
    </source>
</evidence>
<dbReference type="PROSITE" id="PS51257">
    <property type="entry name" value="PROKAR_LIPOPROTEIN"/>
    <property type="match status" value="1"/>
</dbReference>
<dbReference type="InterPro" id="IPR050902">
    <property type="entry name" value="ABC_Transporter_SBP"/>
</dbReference>
<gene>
    <name evidence="4" type="ORF">ACFO3F_07540</name>
</gene>
<feature type="domain" description="Fe/B12 periplasmic-binding" evidence="3">
    <location>
        <begin position="58"/>
        <end position="334"/>
    </location>
</feature>
<keyword evidence="2" id="KW-0732">Signal</keyword>
<evidence type="ECO:0000313" key="4">
    <source>
        <dbReference type="EMBL" id="MFC4555098.1"/>
    </source>
</evidence>
<dbReference type="PANTHER" id="PTHR30535:SF7">
    <property type="entry name" value="IRON(III) DICITRATE-BINDING PROTEIN"/>
    <property type="match status" value="1"/>
</dbReference>
<comment type="caution">
    <text evidence="4">The sequence shown here is derived from an EMBL/GenBank/DDBJ whole genome shotgun (WGS) entry which is preliminary data.</text>
</comment>
<dbReference type="Proteomes" id="UP001595955">
    <property type="component" value="Unassembled WGS sequence"/>
</dbReference>
<proteinExistence type="inferred from homology"/>
<dbReference type="Gene3D" id="3.40.50.1980">
    <property type="entry name" value="Nitrogenase molybdenum iron protein domain"/>
    <property type="match status" value="2"/>
</dbReference>
<dbReference type="SUPFAM" id="SSF53807">
    <property type="entry name" value="Helical backbone' metal receptor"/>
    <property type="match status" value="1"/>
</dbReference>
<dbReference type="PANTHER" id="PTHR30535">
    <property type="entry name" value="VITAMIN B12-BINDING PROTEIN"/>
    <property type="match status" value="1"/>
</dbReference>
<sequence length="334" mass="34791">MRGSPILPAVSGLAALLVLAACGAGGGAGVGADPQPGDGPLTVTNCGAEVTFDRPPERVVLLSSAAVPFLHELGVLDRVVARAGQYPAEYYDEPTLAEVDEIPLLTDKTDTAGHLQISREVVIAQRPDVVLGGVDNLDRQTLASAGIALLEEPAMCDAGLPAVSFDDVYAQMQFYGTVFDRTDEAARAVVDLRERVDAVAATTDGAAGTRTAAVLYPTVGGGVTYAYGTGSMAHPQLEAAGLTNVFGDVEDRVFEVTREELIGRNPDVLVLLYGDGDPQLVEDAVTSLPGASGMTAVREGNILVQLFNFTEPPTPLSVVGLERIVERFGTGTTP</sequence>
<dbReference type="InterPro" id="IPR002491">
    <property type="entry name" value="ABC_transptr_periplasmic_BD"/>
</dbReference>
<feature type="chain" id="PRO_5047342601" evidence="2">
    <location>
        <begin position="21"/>
        <end position="334"/>
    </location>
</feature>
<accession>A0ABV9DA91</accession>